<dbReference type="SUPFAM" id="SSF53756">
    <property type="entry name" value="UDP-Glycosyltransferase/glycogen phosphorylase"/>
    <property type="match status" value="1"/>
</dbReference>
<dbReference type="PANTHER" id="PTHR12526">
    <property type="entry name" value="GLYCOSYLTRANSFERASE"/>
    <property type="match status" value="1"/>
</dbReference>
<dbReference type="Gene3D" id="3.40.50.2000">
    <property type="entry name" value="Glycogen Phosphorylase B"/>
    <property type="match status" value="2"/>
</dbReference>
<dbReference type="GeneID" id="67212180"/>
<dbReference type="Pfam" id="PF00534">
    <property type="entry name" value="Glycos_transf_1"/>
    <property type="match status" value="1"/>
</dbReference>
<keyword evidence="2" id="KW-0808">Transferase</keyword>
<dbReference type="Proteomes" id="UP001589595">
    <property type="component" value="Unassembled WGS sequence"/>
</dbReference>
<keyword evidence="2" id="KW-0328">Glycosyltransferase</keyword>
<proteinExistence type="predicted"/>
<name>A0ABD5MJY8_9EURY</name>
<dbReference type="EMBL" id="JBHMAJ010000001">
    <property type="protein sequence ID" value="MFB9822850.1"/>
    <property type="molecule type" value="Genomic_DNA"/>
</dbReference>
<dbReference type="RefSeq" id="WP_222921941.1">
    <property type="nucleotide sequence ID" value="NZ_CP082286.1"/>
</dbReference>
<organism evidence="2 3">
    <name type="scientific">Halobaculum roseum</name>
    <dbReference type="NCBI Taxonomy" id="2175149"/>
    <lineage>
        <taxon>Archaea</taxon>
        <taxon>Methanobacteriati</taxon>
        <taxon>Methanobacteriota</taxon>
        <taxon>Stenosarchaea group</taxon>
        <taxon>Halobacteria</taxon>
        <taxon>Halobacteriales</taxon>
        <taxon>Haloferacaceae</taxon>
        <taxon>Halobaculum</taxon>
    </lineage>
</organism>
<protein>
    <submittedName>
        <fullName evidence="2">Glycosyltransferase family 4 protein</fullName>
        <ecNumber evidence="2">2.4.-.-</ecNumber>
    </submittedName>
</protein>
<keyword evidence="3" id="KW-1185">Reference proteome</keyword>
<accession>A0ABD5MJY8</accession>
<gene>
    <name evidence="2" type="ORF">ACFFOL_01430</name>
</gene>
<feature type="domain" description="Glycosyl transferase family 1" evidence="1">
    <location>
        <begin position="184"/>
        <end position="339"/>
    </location>
</feature>
<dbReference type="GO" id="GO:0016757">
    <property type="term" value="F:glycosyltransferase activity"/>
    <property type="evidence" value="ECO:0007669"/>
    <property type="project" value="UniProtKB-KW"/>
</dbReference>
<evidence type="ECO:0000259" key="1">
    <source>
        <dbReference type="Pfam" id="PF00534"/>
    </source>
</evidence>
<dbReference type="InterPro" id="IPR001296">
    <property type="entry name" value="Glyco_trans_1"/>
</dbReference>
<dbReference type="CDD" id="cd03801">
    <property type="entry name" value="GT4_PimA-like"/>
    <property type="match status" value="1"/>
</dbReference>
<dbReference type="AlphaFoldDB" id="A0ABD5MJY8"/>
<reference evidence="2" key="1">
    <citation type="submission" date="2024-09" db="EMBL/GenBank/DDBJ databases">
        <authorList>
            <person name="Sun Q."/>
        </authorList>
    </citation>
    <scope>NUCLEOTIDE SEQUENCE [LARGE SCALE GENOMIC DNA]</scope>
    <source>
        <strain evidence="2">JCM 31273</strain>
    </source>
</reference>
<sequence length="362" mass="40236">MRVTHICPTFDLEFAHWHEKVATRQAQAGHSVTVLTTTLLPNGSGAGHEKGRTEEQGIEIVRFPARTFGHQILPIANPVRFRVDTDVLHLHSYGQVFPEIVAILNPRTPSILKADVGAVYPDKNPLKYVERELVDAVTGFDDEELGFLDRMGFDRGIIHKIPHGVDFDEFDAAGESTDPIAGRLLMVAQVIPEKNIELSIEALAELIDTDRDHENLHLRVVGPIVDEEYHQELLSVSENRGVSDRVTFAGLVPHDKIKHEYAKARTLLVTSRSESGGPASMLEGAATGRPVVSVPLSLADELEEGVIRVPYESERIADELEELLTDSEIWRRWSNAATEVARRRSWNSVLNDLDGIYDSIGP</sequence>
<comment type="caution">
    <text evidence="2">The sequence shown here is derived from an EMBL/GenBank/DDBJ whole genome shotgun (WGS) entry which is preliminary data.</text>
</comment>
<dbReference type="EC" id="2.4.-.-" evidence="2"/>
<evidence type="ECO:0000313" key="3">
    <source>
        <dbReference type="Proteomes" id="UP001589595"/>
    </source>
</evidence>
<evidence type="ECO:0000313" key="2">
    <source>
        <dbReference type="EMBL" id="MFB9822850.1"/>
    </source>
</evidence>